<gene>
    <name evidence="2" type="ORF">AAIK43_18800</name>
</gene>
<proteinExistence type="predicted"/>
<protein>
    <submittedName>
        <fullName evidence="2">SprT-like domain-containing protein</fullName>
    </submittedName>
</protein>
<dbReference type="Pfam" id="PF10263">
    <property type="entry name" value="SprT-like"/>
    <property type="match status" value="1"/>
</dbReference>
<evidence type="ECO:0000313" key="3">
    <source>
        <dbReference type="Proteomes" id="UP001446337"/>
    </source>
</evidence>
<evidence type="ECO:0000259" key="1">
    <source>
        <dbReference type="Pfam" id="PF10263"/>
    </source>
</evidence>
<keyword evidence="3" id="KW-1185">Reference proteome</keyword>
<dbReference type="EMBL" id="CP154792">
    <property type="protein sequence ID" value="XAN13454.1"/>
    <property type="molecule type" value="Genomic_DNA"/>
</dbReference>
<accession>A0ABZ3FYQ8</accession>
<organism evidence="2 3">
    <name type="scientific">Achromobacter denitrificans</name>
    <name type="common">Alcaligenes denitrificans</name>
    <dbReference type="NCBI Taxonomy" id="32002"/>
    <lineage>
        <taxon>Bacteria</taxon>
        <taxon>Pseudomonadati</taxon>
        <taxon>Pseudomonadota</taxon>
        <taxon>Betaproteobacteria</taxon>
        <taxon>Burkholderiales</taxon>
        <taxon>Alcaligenaceae</taxon>
        <taxon>Achromobacter</taxon>
    </lineage>
</organism>
<dbReference type="Proteomes" id="UP001446337">
    <property type="component" value="Chromosome"/>
</dbReference>
<feature type="domain" description="SprT-like" evidence="1">
    <location>
        <begin position="24"/>
        <end position="123"/>
    </location>
</feature>
<sequence length="271" mass="29986">MPTEFFEPSADGPTAEAYGELYVAFEHFNRAMFDAQLPPCLITLQRRKGTYGYFSKGRFVRRGTGDMVDEIALNPAYFASQTIKNTLSTLVHEQVHQWQRHFGSFSRRGYHNKEWADKMESIGLIPSDTGKPGGRKTGQQMDHYIEPGGVFDLACDSLLTREFTLSWLDRFPAERLPVGPTPVATAAPPASPDALTTEPAITSTAYLGLGRAESVLALPSGDPVNRSNRVKYRCATCLAQVWGKPNLKLRCGVSMCRNAPFEECDATVQCP</sequence>
<evidence type="ECO:0000313" key="2">
    <source>
        <dbReference type="EMBL" id="XAN13454.1"/>
    </source>
</evidence>
<dbReference type="InterPro" id="IPR006640">
    <property type="entry name" value="SprT-like_domain"/>
</dbReference>
<dbReference type="RefSeq" id="WP_175154753.1">
    <property type="nucleotide sequence ID" value="NZ_CP154792.1"/>
</dbReference>
<name>A0ABZ3FYQ8_ACHDE</name>
<reference evidence="2 3" key="1">
    <citation type="submission" date="2024-05" db="EMBL/GenBank/DDBJ databases">
        <title>Achromobacter denitrificans. BP1, complete genome.</title>
        <authorList>
            <person name="Zhang B."/>
        </authorList>
    </citation>
    <scope>NUCLEOTIDE SEQUENCE [LARGE SCALE GENOMIC DNA]</scope>
    <source>
        <strain evidence="2 3">BP1</strain>
    </source>
</reference>